<evidence type="ECO:0000313" key="2">
    <source>
        <dbReference type="Proteomes" id="UP000824265"/>
    </source>
</evidence>
<dbReference type="Proteomes" id="UP000824265">
    <property type="component" value="Unassembled WGS sequence"/>
</dbReference>
<evidence type="ECO:0000313" key="1">
    <source>
        <dbReference type="EMBL" id="HIW81931.1"/>
    </source>
</evidence>
<dbReference type="AlphaFoldDB" id="A0A9D1UCV4"/>
<dbReference type="RefSeq" id="WP_318702627.1">
    <property type="nucleotide sequence ID" value="NZ_CALWMU010000021.1"/>
</dbReference>
<protein>
    <submittedName>
        <fullName evidence="1">Uncharacterized protein</fullName>
    </submittedName>
</protein>
<dbReference type="EMBL" id="DXGH01000057">
    <property type="protein sequence ID" value="HIW81931.1"/>
    <property type="molecule type" value="Genomic_DNA"/>
</dbReference>
<name>A0A9D1UCV4_9FIRM</name>
<sequence>MENEEKMVEEILKHLDSELEKGAMRMSVTMDERSSVEKTVSHKCCISYGRPATETVGLLDMYTDMNAGEPDRSL</sequence>
<accession>A0A9D1UCV4</accession>
<proteinExistence type="predicted"/>
<reference evidence="1" key="2">
    <citation type="submission" date="2021-04" db="EMBL/GenBank/DDBJ databases">
        <authorList>
            <person name="Gilroy R."/>
        </authorList>
    </citation>
    <scope>NUCLEOTIDE SEQUENCE</scope>
    <source>
        <strain evidence="1">CHK195-6426</strain>
    </source>
</reference>
<comment type="caution">
    <text evidence="1">The sequence shown here is derived from an EMBL/GenBank/DDBJ whole genome shotgun (WGS) entry which is preliminary data.</text>
</comment>
<reference evidence="1" key="1">
    <citation type="journal article" date="2021" name="PeerJ">
        <title>Extensive microbial diversity within the chicken gut microbiome revealed by metagenomics and culture.</title>
        <authorList>
            <person name="Gilroy R."/>
            <person name="Ravi A."/>
            <person name="Getino M."/>
            <person name="Pursley I."/>
            <person name="Horton D.L."/>
            <person name="Alikhan N.F."/>
            <person name="Baker D."/>
            <person name="Gharbi K."/>
            <person name="Hall N."/>
            <person name="Watson M."/>
            <person name="Adriaenssens E.M."/>
            <person name="Foster-Nyarko E."/>
            <person name="Jarju S."/>
            <person name="Secka A."/>
            <person name="Antonio M."/>
            <person name="Oren A."/>
            <person name="Chaudhuri R.R."/>
            <person name="La Ragione R."/>
            <person name="Hildebrand F."/>
            <person name="Pallen M.J."/>
        </authorList>
    </citation>
    <scope>NUCLEOTIDE SEQUENCE</scope>
    <source>
        <strain evidence="1">CHK195-6426</strain>
    </source>
</reference>
<gene>
    <name evidence="1" type="ORF">H9742_10535</name>
</gene>
<organism evidence="1 2">
    <name type="scientific">Candidatus Acetatifactor stercoripullorum</name>
    <dbReference type="NCBI Taxonomy" id="2838414"/>
    <lineage>
        <taxon>Bacteria</taxon>
        <taxon>Bacillati</taxon>
        <taxon>Bacillota</taxon>
        <taxon>Clostridia</taxon>
        <taxon>Lachnospirales</taxon>
        <taxon>Lachnospiraceae</taxon>
        <taxon>Acetatifactor</taxon>
    </lineage>
</organism>